<dbReference type="AlphaFoldDB" id="A0A9Q8PHB3"/>
<evidence type="ECO:0000256" key="1">
    <source>
        <dbReference type="SAM" id="MobiDB-lite"/>
    </source>
</evidence>
<proteinExistence type="predicted"/>
<evidence type="ECO:0000313" key="3">
    <source>
        <dbReference type="Proteomes" id="UP000756132"/>
    </source>
</evidence>
<keyword evidence="3" id="KW-1185">Reference proteome</keyword>
<reference evidence="2" key="2">
    <citation type="journal article" date="2022" name="Microb. Genom.">
        <title>A chromosome-scale genome assembly of the tomato pathogen Cladosporium fulvum reveals a compartmentalized genome architecture and the presence of a dispensable chromosome.</title>
        <authorList>
            <person name="Zaccaron A.Z."/>
            <person name="Chen L.H."/>
            <person name="Samaras A."/>
            <person name="Stergiopoulos I."/>
        </authorList>
    </citation>
    <scope>NUCLEOTIDE SEQUENCE</scope>
    <source>
        <strain evidence="2">Race5_Kim</strain>
    </source>
</reference>
<sequence length="70" mass="7788">MLKHETAIPPIDLYIQGLRTSYLGKSAQYPVQKVIASAVARARESVLAHKGIRPGNEPNYRARDEQLATQ</sequence>
<feature type="region of interest" description="Disordered" evidence="1">
    <location>
        <begin position="50"/>
        <end position="70"/>
    </location>
</feature>
<reference evidence="2" key="1">
    <citation type="submission" date="2021-12" db="EMBL/GenBank/DDBJ databases">
        <authorList>
            <person name="Zaccaron A."/>
            <person name="Stergiopoulos I."/>
        </authorList>
    </citation>
    <scope>NUCLEOTIDE SEQUENCE</scope>
    <source>
        <strain evidence="2">Race5_Kim</strain>
    </source>
</reference>
<name>A0A9Q8PHB3_PASFU</name>
<gene>
    <name evidence="2" type="ORF">CLAFUR5_09213</name>
</gene>
<dbReference type="Proteomes" id="UP000756132">
    <property type="component" value="Chromosome 9"/>
</dbReference>
<dbReference type="OrthoDB" id="3261222at2759"/>
<feature type="compositionally biased region" description="Basic and acidic residues" evidence="1">
    <location>
        <begin position="60"/>
        <end position="70"/>
    </location>
</feature>
<evidence type="ECO:0000313" key="2">
    <source>
        <dbReference type="EMBL" id="UJO22429.1"/>
    </source>
</evidence>
<dbReference type="EMBL" id="CP090171">
    <property type="protein sequence ID" value="UJO22429.1"/>
    <property type="molecule type" value="Genomic_DNA"/>
</dbReference>
<organism evidence="2 3">
    <name type="scientific">Passalora fulva</name>
    <name type="common">Tomato leaf mold</name>
    <name type="synonym">Cladosporium fulvum</name>
    <dbReference type="NCBI Taxonomy" id="5499"/>
    <lineage>
        <taxon>Eukaryota</taxon>
        <taxon>Fungi</taxon>
        <taxon>Dikarya</taxon>
        <taxon>Ascomycota</taxon>
        <taxon>Pezizomycotina</taxon>
        <taxon>Dothideomycetes</taxon>
        <taxon>Dothideomycetidae</taxon>
        <taxon>Mycosphaerellales</taxon>
        <taxon>Mycosphaerellaceae</taxon>
        <taxon>Fulvia</taxon>
    </lineage>
</organism>
<protein>
    <submittedName>
        <fullName evidence="2">Uncharacterized protein</fullName>
    </submittedName>
</protein>
<accession>A0A9Q8PHB3</accession>